<dbReference type="AlphaFoldDB" id="F6QJU4"/>
<reference evidence="3" key="3">
    <citation type="submission" date="2025-09" db="UniProtKB">
        <authorList>
            <consortium name="Ensembl"/>
        </authorList>
    </citation>
    <scope>IDENTIFICATION</scope>
</reference>
<proteinExistence type="predicted"/>
<feature type="chain" id="PRO_5003339960" evidence="2">
    <location>
        <begin position="18"/>
        <end position="238"/>
    </location>
</feature>
<reference evidence="4" key="1">
    <citation type="journal article" date="2002" name="Science">
        <title>The draft genome of Ciona intestinalis: insights into chordate and vertebrate origins.</title>
        <authorList>
            <person name="Dehal P."/>
            <person name="Satou Y."/>
            <person name="Campbell R.K."/>
            <person name="Chapman J."/>
            <person name="Degnan B."/>
            <person name="De Tomaso A."/>
            <person name="Davidson B."/>
            <person name="Di Gregorio A."/>
            <person name="Gelpke M."/>
            <person name="Goodstein D.M."/>
            <person name="Harafuji N."/>
            <person name="Hastings K.E."/>
            <person name="Ho I."/>
            <person name="Hotta K."/>
            <person name="Huang W."/>
            <person name="Kawashima T."/>
            <person name="Lemaire P."/>
            <person name="Martinez D."/>
            <person name="Meinertzhagen I.A."/>
            <person name="Necula S."/>
            <person name="Nonaka M."/>
            <person name="Putnam N."/>
            <person name="Rash S."/>
            <person name="Saiga H."/>
            <person name="Satake M."/>
            <person name="Terry A."/>
            <person name="Yamada L."/>
            <person name="Wang H.G."/>
            <person name="Awazu S."/>
            <person name="Azumi K."/>
            <person name="Boore J."/>
            <person name="Branno M."/>
            <person name="Chin-Bow S."/>
            <person name="DeSantis R."/>
            <person name="Doyle S."/>
            <person name="Francino P."/>
            <person name="Keys D.N."/>
            <person name="Haga S."/>
            <person name="Hayashi H."/>
            <person name="Hino K."/>
            <person name="Imai K.S."/>
            <person name="Inaba K."/>
            <person name="Kano S."/>
            <person name="Kobayashi K."/>
            <person name="Kobayashi M."/>
            <person name="Lee B.I."/>
            <person name="Makabe K.W."/>
            <person name="Manohar C."/>
            <person name="Matassi G."/>
            <person name="Medina M."/>
            <person name="Mochizuki Y."/>
            <person name="Mount S."/>
            <person name="Morishita T."/>
            <person name="Miura S."/>
            <person name="Nakayama A."/>
            <person name="Nishizaka S."/>
            <person name="Nomoto H."/>
            <person name="Ohta F."/>
            <person name="Oishi K."/>
            <person name="Rigoutsos I."/>
            <person name="Sano M."/>
            <person name="Sasaki A."/>
            <person name="Sasakura Y."/>
            <person name="Shoguchi E."/>
            <person name="Shin-i T."/>
            <person name="Spagnuolo A."/>
            <person name="Stainier D."/>
            <person name="Suzuki M.M."/>
            <person name="Tassy O."/>
            <person name="Takatori N."/>
            <person name="Tokuoka M."/>
            <person name="Yagi K."/>
            <person name="Yoshizaki F."/>
            <person name="Wada S."/>
            <person name="Zhang C."/>
            <person name="Hyatt P.D."/>
            <person name="Larimer F."/>
            <person name="Detter C."/>
            <person name="Doggett N."/>
            <person name="Glavina T."/>
            <person name="Hawkins T."/>
            <person name="Richardson P."/>
            <person name="Lucas S."/>
            <person name="Kohara Y."/>
            <person name="Levine M."/>
            <person name="Satoh N."/>
            <person name="Rokhsar D.S."/>
        </authorList>
    </citation>
    <scope>NUCLEOTIDE SEQUENCE [LARGE SCALE GENOMIC DNA]</scope>
</reference>
<keyword evidence="4" id="KW-1185">Reference proteome</keyword>
<dbReference type="GeneTree" id="ENSGT00940000171944"/>
<dbReference type="HOGENOM" id="CLU_1165473_0_0_1"/>
<accession>F6QJU4</accession>
<evidence type="ECO:0000313" key="4">
    <source>
        <dbReference type="Proteomes" id="UP000008144"/>
    </source>
</evidence>
<dbReference type="InParanoid" id="F6QJU4"/>
<dbReference type="Proteomes" id="UP000008144">
    <property type="component" value="Unassembled WGS sequence"/>
</dbReference>
<sequence length="238" mass="26575">MKVSVALIALLFGYAYAQGKIDKVAYVDTWPANDQTPAGARGVVGYNEIGNGTCTLKFPDAVYWFHMFDGDIVPSKSSVSEGLYAITAPNKDWQDTGNFSFVVNFFFETFNASQILWSCDVSDSSPLSVESFPNNMEQNYTRARITDLNMTDQTKIILTLPDSVDNFGVDAPAVVEAVNGNAYTIGNFGVQKEVSFKFRFEFNYLTRWFSASEITLSSVEGAEEEEEETSRKRRNAHF</sequence>
<keyword evidence="2" id="KW-0732">Signal</keyword>
<name>F6QJU4_CIOIN</name>
<protein>
    <submittedName>
        <fullName evidence="3">Uncharacterized protein</fullName>
    </submittedName>
</protein>
<evidence type="ECO:0000313" key="3">
    <source>
        <dbReference type="Ensembl" id="ENSCINP00000025597.2"/>
    </source>
</evidence>
<feature type="signal peptide" evidence="2">
    <location>
        <begin position="1"/>
        <end position="17"/>
    </location>
</feature>
<feature type="region of interest" description="Disordered" evidence="1">
    <location>
        <begin position="219"/>
        <end position="238"/>
    </location>
</feature>
<dbReference type="Ensembl" id="ENSCINT00000025843.2">
    <property type="protein sequence ID" value="ENSCINP00000025597.2"/>
    <property type="gene ID" value="ENSCING00000002893.3"/>
</dbReference>
<evidence type="ECO:0000256" key="1">
    <source>
        <dbReference type="SAM" id="MobiDB-lite"/>
    </source>
</evidence>
<reference evidence="3" key="2">
    <citation type="submission" date="2025-08" db="UniProtKB">
        <authorList>
            <consortium name="Ensembl"/>
        </authorList>
    </citation>
    <scope>IDENTIFICATION</scope>
</reference>
<organism evidence="3 4">
    <name type="scientific">Ciona intestinalis</name>
    <name type="common">Transparent sea squirt</name>
    <name type="synonym">Ascidia intestinalis</name>
    <dbReference type="NCBI Taxonomy" id="7719"/>
    <lineage>
        <taxon>Eukaryota</taxon>
        <taxon>Metazoa</taxon>
        <taxon>Chordata</taxon>
        <taxon>Tunicata</taxon>
        <taxon>Ascidiacea</taxon>
        <taxon>Phlebobranchia</taxon>
        <taxon>Cionidae</taxon>
        <taxon>Ciona</taxon>
    </lineage>
</organism>
<evidence type="ECO:0000256" key="2">
    <source>
        <dbReference type="SAM" id="SignalP"/>
    </source>
</evidence>